<dbReference type="Proteomes" id="UP000177328">
    <property type="component" value="Unassembled WGS sequence"/>
</dbReference>
<dbReference type="SUPFAM" id="SSF52266">
    <property type="entry name" value="SGNH hydrolase"/>
    <property type="match status" value="1"/>
</dbReference>
<dbReference type="InterPro" id="IPR036514">
    <property type="entry name" value="SGNH_hydro_sf"/>
</dbReference>
<dbReference type="EMBL" id="MFDD01000014">
    <property type="protein sequence ID" value="OGE40084.1"/>
    <property type="molecule type" value="Genomic_DNA"/>
</dbReference>
<dbReference type="Gene3D" id="3.40.50.1110">
    <property type="entry name" value="SGNH hydrolase"/>
    <property type="match status" value="1"/>
</dbReference>
<organism evidence="2 3">
    <name type="scientific">Candidatus Daviesbacteria bacterium RIFCSPHIGHO2_02_FULL_43_12</name>
    <dbReference type="NCBI Taxonomy" id="1797776"/>
    <lineage>
        <taxon>Bacteria</taxon>
        <taxon>Candidatus Daviesiibacteriota</taxon>
    </lineage>
</organism>
<sequence length="433" mass="49586">METLLPVYTFSPLFRPCFIAGIIAIIRIQMSRLNQKKLKKLAKKVWGNIKTVLLTIRRKLKLIIALILLFAVVLFLIVELFSVLLIKKLGWNYEPAYLRIIKGYTSSNLVGGRTEYHSWGSWNVSNYSGRIANNCFDIKYNFNSYGARDKERSKEGQNRTIVLGDSFTEGWGVPQDKILAADLEKLSGKEYLNFGVSGSGTGPLNEYVLYRDFASEFEHDAVLVGFYPGNDFKDNDPVAWGGSTTVYYRPFWKLTEDKQDIEIVYFAKQEEGKFLPGLEPENRTPHFKIYQGAREFSAFLNLLVVLQNYKISLSKQSATQFAYNLEVSEDAKQATLIAYDKFAQLIGDKKKYIFVIPAASDVFYYLKTGKAKVPQFEEFKDSLTSQGWQVIDTIDAFANLPEDKIPEYFICDGHWNYKGDQLVADYLHKIIDQ</sequence>
<feature type="transmembrane region" description="Helical" evidence="1">
    <location>
        <begin position="62"/>
        <end position="86"/>
    </location>
</feature>
<gene>
    <name evidence="2" type="ORF">A3D25_04755</name>
</gene>
<feature type="transmembrane region" description="Helical" evidence="1">
    <location>
        <begin position="12"/>
        <end position="30"/>
    </location>
</feature>
<evidence type="ECO:0000313" key="2">
    <source>
        <dbReference type="EMBL" id="OGE40084.1"/>
    </source>
</evidence>
<dbReference type="AlphaFoldDB" id="A0A1F5KGX4"/>
<name>A0A1F5KGX4_9BACT</name>
<accession>A0A1F5KGX4</accession>
<comment type="caution">
    <text evidence="2">The sequence shown here is derived from an EMBL/GenBank/DDBJ whole genome shotgun (WGS) entry which is preliminary data.</text>
</comment>
<keyword evidence="1" id="KW-0812">Transmembrane</keyword>
<evidence type="ECO:0000313" key="3">
    <source>
        <dbReference type="Proteomes" id="UP000177328"/>
    </source>
</evidence>
<protein>
    <recommendedName>
        <fullName evidence="4">AlgX/AlgJ SGNH hydrolase-like domain-containing protein</fullName>
    </recommendedName>
</protein>
<reference evidence="2 3" key="1">
    <citation type="journal article" date="2016" name="Nat. Commun.">
        <title>Thousands of microbial genomes shed light on interconnected biogeochemical processes in an aquifer system.</title>
        <authorList>
            <person name="Anantharaman K."/>
            <person name="Brown C.T."/>
            <person name="Hug L.A."/>
            <person name="Sharon I."/>
            <person name="Castelle C.J."/>
            <person name="Probst A.J."/>
            <person name="Thomas B.C."/>
            <person name="Singh A."/>
            <person name="Wilkins M.J."/>
            <person name="Karaoz U."/>
            <person name="Brodie E.L."/>
            <person name="Williams K.H."/>
            <person name="Hubbard S.S."/>
            <person name="Banfield J.F."/>
        </authorList>
    </citation>
    <scope>NUCLEOTIDE SEQUENCE [LARGE SCALE GENOMIC DNA]</scope>
</reference>
<keyword evidence="1" id="KW-1133">Transmembrane helix</keyword>
<proteinExistence type="predicted"/>
<evidence type="ECO:0000256" key="1">
    <source>
        <dbReference type="SAM" id="Phobius"/>
    </source>
</evidence>
<keyword evidence="1" id="KW-0472">Membrane</keyword>
<evidence type="ECO:0008006" key="4">
    <source>
        <dbReference type="Google" id="ProtNLM"/>
    </source>
</evidence>